<reference evidence="3 4" key="1">
    <citation type="submission" date="2023-07" db="EMBL/GenBank/DDBJ databases">
        <authorList>
            <person name="Peeters C."/>
        </authorList>
    </citation>
    <scope>NUCLEOTIDE SEQUENCE [LARGE SCALE GENOMIC DNA]</scope>
    <source>
        <strain evidence="3 4">LMG 7141</strain>
    </source>
</reference>
<dbReference type="SUPFAM" id="SSF47616">
    <property type="entry name" value="GST C-terminal domain-like"/>
    <property type="match status" value="1"/>
</dbReference>
<dbReference type="PANTHER" id="PTHR11571:SF263">
    <property type="entry name" value="GLUTATHIONE S-TRANSFERASE"/>
    <property type="match status" value="1"/>
</dbReference>
<dbReference type="PROSITE" id="PS50405">
    <property type="entry name" value="GST_CTER"/>
    <property type="match status" value="1"/>
</dbReference>
<evidence type="ECO:0000259" key="2">
    <source>
        <dbReference type="PROSITE" id="PS50405"/>
    </source>
</evidence>
<evidence type="ECO:0008006" key="5">
    <source>
        <dbReference type="Google" id="ProtNLM"/>
    </source>
</evidence>
<comment type="caution">
    <text evidence="3">The sequence shown here is derived from an EMBL/GenBank/DDBJ whole genome shotgun (WGS) entry which is preliminary data.</text>
</comment>
<dbReference type="InterPro" id="IPR036282">
    <property type="entry name" value="Glutathione-S-Trfase_C_sf"/>
</dbReference>
<organism evidence="3 4">
    <name type="scientific">Ralstonia condita</name>
    <dbReference type="NCBI Taxonomy" id="3058600"/>
    <lineage>
        <taxon>Bacteria</taxon>
        <taxon>Pseudomonadati</taxon>
        <taxon>Pseudomonadota</taxon>
        <taxon>Betaproteobacteria</taxon>
        <taxon>Burkholderiales</taxon>
        <taxon>Burkholderiaceae</taxon>
        <taxon>Ralstonia</taxon>
    </lineage>
</organism>
<gene>
    <name evidence="3" type="ORF">LMG7141_03771</name>
</gene>
<dbReference type="InterPro" id="IPR036249">
    <property type="entry name" value="Thioredoxin-like_sf"/>
</dbReference>
<dbReference type="SUPFAM" id="SSF52833">
    <property type="entry name" value="Thioredoxin-like"/>
    <property type="match status" value="1"/>
</dbReference>
<protein>
    <recommendedName>
        <fullName evidence="5">Glutathione S-transferase</fullName>
    </recommendedName>
</protein>
<dbReference type="InterPro" id="IPR004045">
    <property type="entry name" value="Glutathione_S-Trfase_N"/>
</dbReference>
<dbReference type="EMBL" id="CATYWO010000008">
    <property type="protein sequence ID" value="CAJ0800082.1"/>
    <property type="molecule type" value="Genomic_DNA"/>
</dbReference>
<proteinExistence type="predicted"/>
<dbReference type="Proteomes" id="UP001189616">
    <property type="component" value="Unassembled WGS sequence"/>
</dbReference>
<evidence type="ECO:0000313" key="4">
    <source>
        <dbReference type="Proteomes" id="UP001189616"/>
    </source>
</evidence>
<evidence type="ECO:0000259" key="1">
    <source>
        <dbReference type="PROSITE" id="PS50404"/>
    </source>
</evidence>
<dbReference type="CDD" id="cd03192">
    <property type="entry name" value="GST_C_Sigma_like"/>
    <property type="match status" value="1"/>
</dbReference>
<dbReference type="PANTHER" id="PTHR11571">
    <property type="entry name" value="GLUTATHIONE S-TRANSFERASE"/>
    <property type="match status" value="1"/>
</dbReference>
<dbReference type="InterPro" id="IPR004046">
    <property type="entry name" value="GST_C"/>
</dbReference>
<evidence type="ECO:0000313" key="3">
    <source>
        <dbReference type="EMBL" id="CAJ0800082.1"/>
    </source>
</evidence>
<dbReference type="InterPro" id="IPR010987">
    <property type="entry name" value="Glutathione-S-Trfase_C-like"/>
</dbReference>
<accession>A0ABM9JPA3</accession>
<dbReference type="Gene3D" id="1.20.1050.10">
    <property type="match status" value="1"/>
</dbReference>
<name>A0ABM9JPA3_9RALS</name>
<dbReference type="PROSITE" id="PS50404">
    <property type="entry name" value="GST_NTER"/>
    <property type="match status" value="1"/>
</dbReference>
<dbReference type="InterPro" id="IPR050213">
    <property type="entry name" value="GST_superfamily"/>
</dbReference>
<keyword evidence="4" id="KW-1185">Reference proteome</keyword>
<dbReference type="Pfam" id="PF14497">
    <property type="entry name" value="GST_C_3"/>
    <property type="match status" value="1"/>
</dbReference>
<dbReference type="Gene3D" id="3.40.30.10">
    <property type="entry name" value="Glutaredoxin"/>
    <property type="match status" value="1"/>
</dbReference>
<sequence>MHAPCGAALAPRHNLLNSAPIMETTLYYWPEIQGRGEFVRLALEHAAVPYTDLGRQDEAAIEAFLDDAGIATPPFAPPFLVVGTMVIPQTANILLYLGQHYGLAPQDEAGGLWTHSLQLTVADFVVEIHDTHHPIASGEYYEDQRTEALRRAQDFLTHRAPKFLRYFEHVLDRNPAGPAWAVRDALTYVDLSLFQIVAGLRYAFPRHMQRYEHELPHLVALHDRVAALPNIAAYLRSPRRIPFSTLGIFRHYPELDALT</sequence>
<dbReference type="CDD" id="cd03039">
    <property type="entry name" value="GST_N_Sigma_like"/>
    <property type="match status" value="1"/>
</dbReference>
<feature type="domain" description="GST N-terminal" evidence="1">
    <location>
        <begin position="22"/>
        <end position="105"/>
    </location>
</feature>
<feature type="domain" description="GST C-terminal" evidence="2">
    <location>
        <begin position="111"/>
        <end position="255"/>
    </location>
</feature>